<evidence type="ECO:0000313" key="4">
    <source>
        <dbReference type="Proteomes" id="UP001165065"/>
    </source>
</evidence>
<evidence type="ECO:0000256" key="2">
    <source>
        <dbReference type="SAM" id="SignalP"/>
    </source>
</evidence>
<organism evidence="3 4">
    <name type="scientific">Triparma columacea</name>
    <dbReference type="NCBI Taxonomy" id="722753"/>
    <lineage>
        <taxon>Eukaryota</taxon>
        <taxon>Sar</taxon>
        <taxon>Stramenopiles</taxon>
        <taxon>Ochrophyta</taxon>
        <taxon>Bolidophyceae</taxon>
        <taxon>Parmales</taxon>
        <taxon>Triparmaceae</taxon>
        <taxon>Triparma</taxon>
    </lineage>
</organism>
<evidence type="ECO:0000256" key="1">
    <source>
        <dbReference type="SAM" id="MobiDB-lite"/>
    </source>
</evidence>
<dbReference type="AlphaFoldDB" id="A0A9W7LEG4"/>
<comment type="caution">
    <text evidence="3">The sequence shown here is derived from an EMBL/GenBank/DDBJ whole genome shotgun (WGS) entry which is preliminary data.</text>
</comment>
<protein>
    <recommendedName>
        <fullName evidence="5">Secreted protein</fullName>
    </recommendedName>
</protein>
<gene>
    <name evidence="3" type="ORF">TrCOL_g8170</name>
</gene>
<keyword evidence="2" id="KW-0732">Signal</keyword>
<dbReference type="Proteomes" id="UP001165065">
    <property type="component" value="Unassembled WGS sequence"/>
</dbReference>
<proteinExistence type="predicted"/>
<dbReference type="EMBL" id="BRYA01000314">
    <property type="protein sequence ID" value="GMI46826.1"/>
    <property type="molecule type" value="Genomic_DNA"/>
</dbReference>
<evidence type="ECO:0000313" key="3">
    <source>
        <dbReference type="EMBL" id="GMI46826.1"/>
    </source>
</evidence>
<dbReference type="OrthoDB" id="10359893at2759"/>
<accession>A0A9W7LEG4</accession>
<feature type="chain" id="PRO_5040847330" description="Secreted protein" evidence="2">
    <location>
        <begin position="20"/>
        <end position="192"/>
    </location>
</feature>
<reference evidence="4" key="1">
    <citation type="journal article" date="2023" name="Commun. Biol.">
        <title>Genome analysis of Parmales, the sister group of diatoms, reveals the evolutionary specialization of diatoms from phago-mixotrophs to photoautotrophs.</title>
        <authorList>
            <person name="Ban H."/>
            <person name="Sato S."/>
            <person name="Yoshikawa S."/>
            <person name="Yamada K."/>
            <person name="Nakamura Y."/>
            <person name="Ichinomiya M."/>
            <person name="Sato N."/>
            <person name="Blanc-Mathieu R."/>
            <person name="Endo H."/>
            <person name="Kuwata A."/>
            <person name="Ogata H."/>
        </authorList>
    </citation>
    <scope>NUCLEOTIDE SEQUENCE [LARGE SCALE GENOMIC DNA]</scope>
</reference>
<evidence type="ECO:0008006" key="5">
    <source>
        <dbReference type="Google" id="ProtNLM"/>
    </source>
</evidence>
<feature type="region of interest" description="Disordered" evidence="1">
    <location>
        <begin position="24"/>
        <end position="43"/>
    </location>
</feature>
<sequence>MSRRTFFAALLLFPSTASAHRWLRDTPIPSQDPPPASSSSSYTPAQANAFVGAQHWYESGYYASSGLSSHYDGYFCLCSCQATAEGIFCKGGGVTPSGEKVADFLGVFSETYGGGRWEGDLVAYGTETPFADKFSLNAPGLGANYTGVSQSLQEESFVWRGRMSGVECESKDHCVQACGNEPSFKDWFSECD</sequence>
<feature type="signal peptide" evidence="2">
    <location>
        <begin position="1"/>
        <end position="19"/>
    </location>
</feature>
<name>A0A9W7LEG4_9STRA</name>
<keyword evidence="4" id="KW-1185">Reference proteome</keyword>